<sequence length="897" mass="102500">MSNKLFCILFVFFIALMPFANAQQIVISGKVTDTLKNPLVYANVLAIPQNDNESVRFAVTEKNGSYKLGLEQNQTYEITVSYLGFVSQKDTITTTDKKQSITKHFVLKENIDQLETIELNYTPPVSIKKDTITYAVDAFATGNERKLREILKKLPGIEVDREGNVFSQGRRVTKVLVEGKVFFTGNSKLAVNNIPADAVDKIQVLDNYNDVPLLKGLQDTEDLALNIKLKEDKKQFAFGDIEVGVGIEERYLIHPNLFYYSPKTNLNFIGDLNNTGIKSFVFTDYLEFEGGTNRLLNDTGSYFNLFNSDFAQFLNNRDFTANTNQFGAFNIRQSINNKLDISSYVITSNSKTGTERSALNTFLNTNNTFTETRSTTNSLNTFFTIGKLTIDYDPNNSVDIGFNSSVKATNNDNNGLINTINPNFNNSIATITDVTNINLKQELRITAKLTKKHTGTLEATHNYQNDEPITNWITNQQILQGLIPLEDDTIFNILQTKTVNSHTFNAVAKDYWTVGNFNHIYTSIGVNTLASNFFSSDAQQLSNGSINNFNSAGFGNDFSYNFFNAFAGIEYKFQIGKTEFKPAGYFHYYNWDTQQFNERFSNSKALFLPQFTSKTEFNNSEKLNFRYRVNASFSSIDRLANNFILSSFNRVFRGNTALENQLSHNFSLSYYKFSLYRGLNFNLSTSYNRRAKSFKNVTQLDGIEQFSTPILFEEPEQNISFNGRLTKKVNKFRYTVQGRFSYSDFFQILNNETNLNISKTTSGTLKVETLFKKAPNLEVGYTKDFNSFRSVNTINRFENDRLFTNLEYRFFKDVVLKADYALDVFNNEGANVRNTFDTANLSLFYQKEDSPWGFELNATNLFDVRFRQQSSFNAFLISDNRTFILPRIILLKLSYKL</sequence>
<dbReference type="SUPFAM" id="SSF56935">
    <property type="entry name" value="Porins"/>
    <property type="match status" value="1"/>
</dbReference>
<reference evidence="3" key="2">
    <citation type="submission" date="2023-07" db="EMBL/GenBank/DDBJ databases">
        <title>Genome of Winogradskyella sp. E313.</title>
        <authorList>
            <person name="Zhou Y."/>
        </authorList>
    </citation>
    <scope>NUCLEOTIDE SEQUENCE [LARGE SCALE GENOMIC DNA]</scope>
    <source>
        <strain evidence="3">E313</strain>
    </source>
</reference>
<name>A0ABS8EQ07_9FLAO</name>
<reference evidence="3" key="1">
    <citation type="submission" date="2021-03" db="EMBL/GenBank/DDBJ databases">
        <title>Genome of Cognatishimia sp. F0-27.</title>
        <authorList>
            <person name="Ping X."/>
        </authorList>
    </citation>
    <scope>NUCLEOTIDE SEQUENCE [LARGE SCALE GENOMIC DNA]</scope>
    <source>
        <strain evidence="3">E313</strain>
    </source>
</reference>
<protein>
    <submittedName>
        <fullName evidence="2">TonB-dependent receptor</fullName>
    </submittedName>
</protein>
<keyword evidence="3" id="KW-1185">Reference proteome</keyword>
<dbReference type="Proteomes" id="UP000778797">
    <property type="component" value="Unassembled WGS sequence"/>
</dbReference>
<keyword evidence="1" id="KW-0732">Signal</keyword>
<evidence type="ECO:0000313" key="2">
    <source>
        <dbReference type="EMBL" id="MCC1485314.1"/>
    </source>
</evidence>
<evidence type="ECO:0000256" key="1">
    <source>
        <dbReference type="SAM" id="SignalP"/>
    </source>
</evidence>
<proteinExistence type="predicted"/>
<organism evidence="2 3">
    <name type="scientific">Winogradskyella immobilis</name>
    <dbReference type="NCBI Taxonomy" id="2816852"/>
    <lineage>
        <taxon>Bacteria</taxon>
        <taxon>Pseudomonadati</taxon>
        <taxon>Bacteroidota</taxon>
        <taxon>Flavobacteriia</taxon>
        <taxon>Flavobacteriales</taxon>
        <taxon>Flavobacteriaceae</taxon>
        <taxon>Winogradskyella</taxon>
    </lineage>
</organism>
<dbReference type="EMBL" id="JAFMPT010000019">
    <property type="protein sequence ID" value="MCC1485314.1"/>
    <property type="molecule type" value="Genomic_DNA"/>
</dbReference>
<gene>
    <name evidence="2" type="ORF">J1C55_11985</name>
</gene>
<dbReference type="InterPro" id="IPR008969">
    <property type="entry name" value="CarboxyPept-like_regulatory"/>
</dbReference>
<dbReference type="Gene3D" id="2.60.40.1120">
    <property type="entry name" value="Carboxypeptidase-like, regulatory domain"/>
    <property type="match status" value="1"/>
</dbReference>
<dbReference type="Pfam" id="PF13620">
    <property type="entry name" value="CarboxypepD_reg"/>
    <property type="match status" value="1"/>
</dbReference>
<dbReference type="SUPFAM" id="SSF49464">
    <property type="entry name" value="Carboxypeptidase regulatory domain-like"/>
    <property type="match status" value="1"/>
</dbReference>
<feature type="chain" id="PRO_5046387175" evidence="1">
    <location>
        <begin position="23"/>
        <end position="897"/>
    </location>
</feature>
<keyword evidence="2" id="KW-0675">Receptor</keyword>
<feature type="signal peptide" evidence="1">
    <location>
        <begin position="1"/>
        <end position="22"/>
    </location>
</feature>
<dbReference type="RefSeq" id="WP_227477806.1">
    <property type="nucleotide sequence ID" value="NZ_JAFMPT010000019.1"/>
</dbReference>
<accession>A0ABS8EQ07</accession>
<comment type="caution">
    <text evidence="2">The sequence shown here is derived from an EMBL/GenBank/DDBJ whole genome shotgun (WGS) entry which is preliminary data.</text>
</comment>
<evidence type="ECO:0000313" key="3">
    <source>
        <dbReference type="Proteomes" id="UP000778797"/>
    </source>
</evidence>